<accession>A0A4Y6PW30</accession>
<feature type="signal peptide" evidence="2">
    <location>
        <begin position="1"/>
        <end position="31"/>
    </location>
</feature>
<dbReference type="RefSeq" id="WP_141198679.1">
    <property type="nucleotide sequence ID" value="NZ_CP041186.1"/>
</dbReference>
<evidence type="ECO:0000313" key="3">
    <source>
        <dbReference type="EMBL" id="QDG52207.1"/>
    </source>
</evidence>
<evidence type="ECO:0000313" key="4">
    <source>
        <dbReference type="Proteomes" id="UP000315995"/>
    </source>
</evidence>
<dbReference type="Proteomes" id="UP000315995">
    <property type="component" value="Chromosome"/>
</dbReference>
<keyword evidence="2" id="KW-0732">Signal</keyword>
<proteinExistence type="predicted"/>
<sequence>MFLTPLSRISSLPWVVLAAAALAASCAGASAAPSATSATEQNAAQAIRSQPTRPSQPVDQSLDHFVPDGWVVFGRARADLDQDGRQDMVALVEHKQSGQRVDSYPLPRTRYVLIVVQGEPFARLAAMNAELLRTEHEFGMLGPTVELEASHGRFAITQSGGTSGHRWSYTLDFQHDRTRSAWYLAACSFDVTSFDVRGRPQTGTGEHSYPYTLKNDFGHYDRGEFEGFCPKL</sequence>
<reference evidence="3 4" key="1">
    <citation type="submission" date="2019-06" db="EMBL/GenBank/DDBJ databases">
        <title>Persicimonas caeni gen. nov., sp. nov., a predatory bacterium isolated from solar saltern.</title>
        <authorList>
            <person name="Wang S."/>
        </authorList>
    </citation>
    <scope>NUCLEOTIDE SEQUENCE [LARGE SCALE GENOMIC DNA]</scope>
    <source>
        <strain evidence="3 4">YN101</strain>
    </source>
</reference>
<evidence type="ECO:0008006" key="5">
    <source>
        <dbReference type="Google" id="ProtNLM"/>
    </source>
</evidence>
<feature type="chain" id="PRO_5030106539" description="VCBS repeat-containing protein" evidence="2">
    <location>
        <begin position="32"/>
        <end position="232"/>
    </location>
</feature>
<gene>
    <name evidence="3" type="ORF">FIV42_16095</name>
</gene>
<evidence type="ECO:0000256" key="2">
    <source>
        <dbReference type="SAM" id="SignalP"/>
    </source>
</evidence>
<protein>
    <recommendedName>
        <fullName evidence="5">VCBS repeat-containing protein</fullName>
    </recommendedName>
</protein>
<evidence type="ECO:0000256" key="1">
    <source>
        <dbReference type="SAM" id="MobiDB-lite"/>
    </source>
</evidence>
<accession>A0A5B8YCG6</accession>
<name>A0A4Y6PW30_PERCE</name>
<dbReference type="OrthoDB" id="86940at2"/>
<organism evidence="3 4">
    <name type="scientific">Persicimonas caeni</name>
    <dbReference type="NCBI Taxonomy" id="2292766"/>
    <lineage>
        <taxon>Bacteria</taxon>
        <taxon>Deltaproteobacteria</taxon>
        <taxon>Bradymonadales</taxon>
        <taxon>Bradymonadaceae</taxon>
        <taxon>Persicimonas</taxon>
    </lineage>
</organism>
<keyword evidence="4" id="KW-1185">Reference proteome</keyword>
<dbReference type="EMBL" id="CP041186">
    <property type="protein sequence ID" value="QDG52207.1"/>
    <property type="molecule type" value="Genomic_DNA"/>
</dbReference>
<feature type="compositionally biased region" description="Polar residues" evidence="1">
    <location>
        <begin position="40"/>
        <end position="59"/>
    </location>
</feature>
<feature type="region of interest" description="Disordered" evidence="1">
    <location>
        <begin position="40"/>
        <end position="60"/>
    </location>
</feature>
<dbReference type="AlphaFoldDB" id="A0A4Y6PW30"/>